<name>A0ABT9XMJ7_9BACL</name>
<gene>
    <name evidence="2" type="ORF">J2S03_002788</name>
</gene>
<dbReference type="InterPro" id="IPR001279">
    <property type="entry name" value="Metallo-B-lactamas"/>
</dbReference>
<proteinExistence type="predicted"/>
<dbReference type="RefSeq" id="WP_274457169.1">
    <property type="nucleotide sequence ID" value="NZ_CP067097.1"/>
</dbReference>
<evidence type="ECO:0000259" key="1">
    <source>
        <dbReference type="SMART" id="SM00849"/>
    </source>
</evidence>
<dbReference type="EMBL" id="JAUSTP010000027">
    <property type="protein sequence ID" value="MDQ0190921.1"/>
    <property type="molecule type" value="Genomic_DNA"/>
</dbReference>
<dbReference type="SUPFAM" id="SSF56281">
    <property type="entry name" value="Metallo-hydrolase/oxidoreductase"/>
    <property type="match status" value="1"/>
</dbReference>
<dbReference type="PANTHER" id="PTHR47619:SF1">
    <property type="entry name" value="EXODEOXYRIBONUCLEASE WALJ"/>
    <property type="match status" value="1"/>
</dbReference>
<evidence type="ECO:0000313" key="2">
    <source>
        <dbReference type="EMBL" id="MDQ0190921.1"/>
    </source>
</evidence>
<accession>A0ABT9XMJ7</accession>
<dbReference type="InterPro" id="IPR052533">
    <property type="entry name" value="WalJ/YycJ-like"/>
</dbReference>
<dbReference type="PANTHER" id="PTHR47619">
    <property type="entry name" value="METALLO-HYDROLASE YYCJ-RELATED"/>
    <property type="match status" value="1"/>
</dbReference>
<evidence type="ECO:0000313" key="3">
    <source>
        <dbReference type="Proteomes" id="UP001232973"/>
    </source>
</evidence>
<dbReference type="Gene3D" id="3.60.15.10">
    <property type="entry name" value="Ribonuclease Z/Hydroxyacylglutathione hydrolase-like"/>
    <property type="match status" value="1"/>
</dbReference>
<dbReference type="Proteomes" id="UP001232973">
    <property type="component" value="Unassembled WGS sequence"/>
</dbReference>
<comment type="caution">
    <text evidence="2">The sequence shown here is derived from an EMBL/GenBank/DDBJ whole genome shotgun (WGS) entry which is preliminary data.</text>
</comment>
<organism evidence="2 3">
    <name type="scientific">Alicyclobacillus cycloheptanicus</name>
    <dbReference type="NCBI Taxonomy" id="1457"/>
    <lineage>
        <taxon>Bacteria</taxon>
        <taxon>Bacillati</taxon>
        <taxon>Bacillota</taxon>
        <taxon>Bacilli</taxon>
        <taxon>Bacillales</taxon>
        <taxon>Alicyclobacillaceae</taxon>
        <taxon>Alicyclobacillus</taxon>
    </lineage>
</organism>
<dbReference type="SMART" id="SM00849">
    <property type="entry name" value="Lactamase_B"/>
    <property type="match status" value="1"/>
</dbReference>
<keyword evidence="3" id="KW-1185">Reference proteome</keyword>
<reference evidence="2 3" key="1">
    <citation type="submission" date="2023-07" db="EMBL/GenBank/DDBJ databases">
        <title>Genomic Encyclopedia of Type Strains, Phase IV (KMG-IV): sequencing the most valuable type-strain genomes for metagenomic binning, comparative biology and taxonomic classification.</title>
        <authorList>
            <person name="Goeker M."/>
        </authorList>
    </citation>
    <scope>NUCLEOTIDE SEQUENCE [LARGE SCALE GENOMIC DNA]</scope>
    <source>
        <strain evidence="2 3">DSM 4006</strain>
    </source>
</reference>
<feature type="domain" description="Metallo-beta-lactamase" evidence="1">
    <location>
        <begin position="12"/>
        <end position="218"/>
    </location>
</feature>
<sequence length="264" mass="29086">MLRFSVLASGSSGNAVYIESENTRLLLDAGISGRQLQQRLKEAADRQLAELDAVLLTHEHIDHVRGLRQVAKQAEAPIFATEGTWSSISGGLPETTENRWKLVKAGQVLMVGDIQVTPFAVSHDAEEPVAYRFDCAGRALAVVTDLGYMSDHIKSVIAHCQSYVLETNHDVDMLRAGRYPWSVKRRILSDKGHLSNHDAAVALSDLLGTQPVDVYLAHLSEENNQPDLAELTVGSVLREIRTSYLEQVTLHRTSRTAATQIQPL</sequence>
<dbReference type="InterPro" id="IPR036866">
    <property type="entry name" value="RibonucZ/Hydroxyglut_hydro"/>
</dbReference>
<protein>
    <submittedName>
        <fullName evidence="2">Phosphoribosyl 1,2-cyclic phosphodiesterase</fullName>
    </submittedName>
</protein>
<dbReference type="Pfam" id="PF12706">
    <property type="entry name" value="Lactamase_B_2"/>
    <property type="match status" value="1"/>
</dbReference>